<dbReference type="InterPro" id="IPR044668">
    <property type="entry name" value="PuuD-like"/>
</dbReference>
<dbReference type="PANTHER" id="PTHR43235:SF1">
    <property type="entry name" value="GLUTAMINE AMIDOTRANSFERASE PB2B2.05-RELATED"/>
    <property type="match status" value="1"/>
</dbReference>
<proteinExistence type="predicted"/>
<dbReference type="GO" id="GO:0006598">
    <property type="term" value="P:polyamine catabolic process"/>
    <property type="evidence" value="ECO:0007669"/>
    <property type="project" value="TreeGrafter"/>
</dbReference>
<protein>
    <submittedName>
        <fullName evidence="1">Putative glutamine amidotransferasec</fullName>
    </submittedName>
</protein>
<dbReference type="PANTHER" id="PTHR43235">
    <property type="entry name" value="GLUTAMINE AMIDOTRANSFERASE PB2B2.05-RELATED"/>
    <property type="match status" value="1"/>
</dbReference>
<dbReference type="InterPro" id="IPR011697">
    <property type="entry name" value="Peptidase_C26"/>
</dbReference>
<dbReference type="GO" id="GO:0005829">
    <property type="term" value="C:cytosol"/>
    <property type="evidence" value="ECO:0007669"/>
    <property type="project" value="TreeGrafter"/>
</dbReference>
<dbReference type="CDD" id="cd01745">
    <property type="entry name" value="GATase1_2"/>
    <property type="match status" value="1"/>
</dbReference>
<keyword evidence="1" id="KW-0315">Glutamine amidotransferase</keyword>
<dbReference type="InterPro" id="IPR029062">
    <property type="entry name" value="Class_I_gatase-like"/>
</dbReference>
<dbReference type="PATRIC" id="fig|1461584.3.peg.2856"/>
<keyword evidence="1" id="KW-0808">Transferase</keyword>
<dbReference type="Pfam" id="PF07722">
    <property type="entry name" value="Peptidase_C26"/>
    <property type="match status" value="1"/>
</dbReference>
<dbReference type="SUPFAM" id="SSF52317">
    <property type="entry name" value="Class I glutamine amidotransferase-like"/>
    <property type="match status" value="1"/>
</dbReference>
<gene>
    <name evidence="1" type="ORF">BN1051_02880</name>
</gene>
<dbReference type="GO" id="GO:0033969">
    <property type="term" value="F:gamma-glutamyl-gamma-aminobutyrate hydrolase activity"/>
    <property type="evidence" value="ECO:0007669"/>
    <property type="project" value="TreeGrafter"/>
</dbReference>
<sequence>MAASPEPRIAVSWARTAASHSPQFHAKLGRLAASALQGLAAAGADPVEVDAAAGPAGSDGFDGVLVLGGGDVDPRLYGGNAGHPSLGHVCREADEGELALIREAAGRGLPVLGICRGMQLLNVAFGGTLVEDLGPGSVHKVFADHTDRDTAGMAAHDVVVRPGTLLAAALEKVSDGGRVPVQSGHHQAVRELGAGLGVSATAGDGVVEGIEGQDHDAGWLVGVQWHPEAPGTAPGQFPALLEAFLAAARSRATSPRVP</sequence>
<dbReference type="PROSITE" id="PS51273">
    <property type="entry name" value="GATASE_TYPE_1"/>
    <property type="match status" value="1"/>
</dbReference>
<name>A0A078MT62_9MICC</name>
<dbReference type="EMBL" id="LN483072">
    <property type="protein sequence ID" value="CEA09510.1"/>
    <property type="molecule type" value="Genomic_DNA"/>
</dbReference>
<organism evidence="1">
    <name type="scientific">Arthrobacter saudimassiliensis</name>
    <dbReference type="NCBI Taxonomy" id="1461584"/>
    <lineage>
        <taxon>Bacteria</taxon>
        <taxon>Bacillati</taxon>
        <taxon>Actinomycetota</taxon>
        <taxon>Actinomycetes</taxon>
        <taxon>Micrococcales</taxon>
        <taxon>Micrococcaceae</taxon>
        <taxon>Arthrobacter</taxon>
    </lineage>
</organism>
<reference evidence="1" key="1">
    <citation type="submission" date="2014-07" db="EMBL/GenBank/DDBJ databases">
        <authorList>
            <person name="Urmite Genomes Urmite Genomes"/>
        </authorList>
    </citation>
    <scope>NUCLEOTIDE SEQUENCE</scope>
    <source>
        <strain evidence="1">11W110_air</strain>
    </source>
</reference>
<accession>A0A078MT62</accession>
<evidence type="ECO:0000313" key="1">
    <source>
        <dbReference type="EMBL" id="CEA09510.1"/>
    </source>
</evidence>
<dbReference type="Gene3D" id="3.40.50.880">
    <property type="match status" value="1"/>
</dbReference>
<dbReference type="GO" id="GO:0016740">
    <property type="term" value="F:transferase activity"/>
    <property type="evidence" value="ECO:0007669"/>
    <property type="project" value="UniProtKB-KW"/>
</dbReference>
<dbReference type="AlphaFoldDB" id="A0A078MT62"/>